<evidence type="ECO:0000313" key="1">
    <source>
        <dbReference type="EMBL" id="MBW8483948.1"/>
    </source>
</evidence>
<organism evidence="1 2">
    <name type="scientific">Actinomadura parmotrematis</name>
    <dbReference type="NCBI Taxonomy" id="2864039"/>
    <lineage>
        <taxon>Bacteria</taxon>
        <taxon>Bacillati</taxon>
        <taxon>Actinomycetota</taxon>
        <taxon>Actinomycetes</taxon>
        <taxon>Streptosporangiales</taxon>
        <taxon>Thermomonosporaceae</taxon>
        <taxon>Actinomadura</taxon>
    </lineage>
</organism>
<reference evidence="1 2" key="1">
    <citation type="submission" date="2021-07" db="EMBL/GenBank/DDBJ databases">
        <title>Actinomadura sp. PM05-2 isolated from lichen.</title>
        <authorList>
            <person name="Somphong A."/>
            <person name="Phongsopitanun W."/>
            <person name="Tanasupawat S."/>
            <person name="Peongsungnone V."/>
        </authorList>
    </citation>
    <scope>NUCLEOTIDE SEQUENCE [LARGE SCALE GENOMIC DNA]</scope>
    <source>
        <strain evidence="1 2">PM05-2</strain>
    </source>
</reference>
<evidence type="ECO:0008006" key="3">
    <source>
        <dbReference type="Google" id="ProtNLM"/>
    </source>
</evidence>
<keyword evidence="2" id="KW-1185">Reference proteome</keyword>
<accession>A0ABS7FU70</accession>
<sequence>MLPPPLDIPELVGAFADVAAKLLGRVDAPELTEQRVKMIIRQAVQDAMRSRKQHHTQIIEIERLITRETRTKEIRARMPGWLERAGISKIETLNRDTQRWFTVLNGEDEGDCVRVVHPAYLDIATGAVVQSGQARIDDHETHGGRHHCVPLAELTGAAGGTDVDGE</sequence>
<protein>
    <recommendedName>
        <fullName evidence="3">Phage portal protein</fullName>
    </recommendedName>
</protein>
<gene>
    <name evidence="1" type="ORF">K1Y72_16295</name>
</gene>
<proteinExistence type="predicted"/>
<evidence type="ECO:0000313" key="2">
    <source>
        <dbReference type="Proteomes" id="UP000774570"/>
    </source>
</evidence>
<comment type="caution">
    <text evidence="1">The sequence shown here is derived from an EMBL/GenBank/DDBJ whole genome shotgun (WGS) entry which is preliminary data.</text>
</comment>
<dbReference type="EMBL" id="JAIBOA010000009">
    <property type="protein sequence ID" value="MBW8483948.1"/>
    <property type="molecule type" value="Genomic_DNA"/>
</dbReference>
<dbReference type="RefSeq" id="WP_220167175.1">
    <property type="nucleotide sequence ID" value="NZ_JAIBOA010000009.1"/>
</dbReference>
<dbReference type="Proteomes" id="UP000774570">
    <property type="component" value="Unassembled WGS sequence"/>
</dbReference>
<name>A0ABS7FU70_9ACTN</name>